<name>A0A4R7JTV2_9GAMM</name>
<gene>
    <name evidence="2" type="ORF">DES49_1863</name>
</gene>
<dbReference type="RefSeq" id="WP_243864987.1">
    <property type="nucleotide sequence ID" value="NZ_SOAX01000003.1"/>
</dbReference>
<evidence type="ECO:0000313" key="3">
    <source>
        <dbReference type="Proteomes" id="UP000295830"/>
    </source>
</evidence>
<dbReference type="SUPFAM" id="SSF53474">
    <property type="entry name" value="alpha/beta-Hydrolases"/>
    <property type="match status" value="1"/>
</dbReference>
<keyword evidence="3" id="KW-1185">Reference proteome</keyword>
<dbReference type="InterPro" id="IPR029058">
    <property type="entry name" value="AB_hydrolase_fold"/>
</dbReference>
<feature type="chain" id="PRO_5020480527" description="Triacylglycerol lipase" evidence="1">
    <location>
        <begin position="36"/>
        <end position="380"/>
    </location>
</feature>
<dbReference type="AlphaFoldDB" id="A0A4R7JTV2"/>
<dbReference type="Gene3D" id="3.40.50.1820">
    <property type="entry name" value="alpha/beta hydrolase"/>
    <property type="match status" value="1"/>
</dbReference>
<keyword evidence="1" id="KW-0732">Signal</keyword>
<protein>
    <recommendedName>
        <fullName evidence="4">Triacylglycerol lipase</fullName>
    </recommendedName>
</protein>
<proteinExistence type="predicted"/>
<comment type="caution">
    <text evidence="2">The sequence shown here is derived from an EMBL/GenBank/DDBJ whole genome shotgun (WGS) entry which is preliminary data.</text>
</comment>
<feature type="signal peptide" evidence="1">
    <location>
        <begin position="1"/>
        <end position="35"/>
    </location>
</feature>
<accession>A0A4R7JTV2</accession>
<evidence type="ECO:0008006" key="4">
    <source>
        <dbReference type="Google" id="ProtNLM"/>
    </source>
</evidence>
<evidence type="ECO:0000256" key="1">
    <source>
        <dbReference type="SAM" id="SignalP"/>
    </source>
</evidence>
<dbReference type="EMBL" id="SOAX01000003">
    <property type="protein sequence ID" value="TDT41761.1"/>
    <property type="molecule type" value="Genomic_DNA"/>
</dbReference>
<dbReference type="Proteomes" id="UP000295830">
    <property type="component" value="Unassembled WGS sequence"/>
</dbReference>
<evidence type="ECO:0000313" key="2">
    <source>
        <dbReference type="EMBL" id="TDT41761.1"/>
    </source>
</evidence>
<sequence>MNNKSNKRITRKATTLLFSATLALSALFGVSLAHAGADKTTHPVVMVHGLAGFDDILGYHYFSDTYGRKLYRNCNWYSSCNKYLDDGQIGAAASMTPFQSSDKRGLELANAVESWMIANDFEHVNLVGHSQGGMDLRKAAKVLHDRFGYRVVKVAYSISSPHRGSPIAKHVLDLGDGVNNIVDALAEAYGEIVYGDGNDAGAALKQLVYDDYDPNDGVHTGAKQFNENYPVSSQYAKRYASTLNAQQGAYVNPALWITQDDYFNIDGDGYCTDDCSGDGAAGQGDGEQYDTDDDGLVGINSQQMGWRTQLHDNYWSMDHLTTITDTDNVDDLNYPTPTQMTSHAGVINQDHVDMIGIPSTTFDIRNFYGAIFDYIAQHDG</sequence>
<reference evidence="2 3" key="1">
    <citation type="submission" date="2019-03" db="EMBL/GenBank/DDBJ databases">
        <title>Genomic Encyclopedia of Type Strains, Phase IV (KMG-IV): sequencing the most valuable type-strain genomes for metagenomic binning, comparative biology and taxonomic classification.</title>
        <authorList>
            <person name="Goeker M."/>
        </authorList>
    </citation>
    <scope>NUCLEOTIDE SEQUENCE [LARGE SCALE GENOMIC DNA]</scope>
    <source>
        <strain evidence="2 3">DSM 15505</strain>
    </source>
</reference>
<organism evidence="2 3">
    <name type="scientific">Halospina denitrificans</name>
    <dbReference type="NCBI Taxonomy" id="332522"/>
    <lineage>
        <taxon>Bacteria</taxon>
        <taxon>Pseudomonadati</taxon>
        <taxon>Pseudomonadota</taxon>
        <taxon>Gammaproteobacteria</taxon>
        <taxon>Halospina</taxon>
    </lineage>
</organism>